<evidence type="ECO:0000256" key="2">
    <source>
        <dbReference type="SAM" id="Phobius"/>
    </source>
</evidence>
<dbReference type="Pfam" id="PF00188">
    <property type="entry name" value="CAP"/>
    <property type="match status" value="1"/>
</dbReference>
<dbReference type="Gene3D" id="3.40.33.10">
    <property type="entry name" value="CAP"/>
    <property type="match status" value="1"/>
</dbReference>
<comment type="caution">
    <text evidence="4">The sequence shown here is derived from an EMBL/GenBank/DDBJ whole genome shotgun (WGS) entry which is preliminary data.</text>
</comment>
<feature type="domain" description="SCP" evidence="3">
    <location>
        <begin position="354"/>
        <end position="457"/>
    </location>
</feature>
<organism evidence="4 5">
    <name type="scientific">candidate division WS6 bacterium OLB20</name>
    <dbReference type="NCBI Taxonomy" id="1617426"/>
    <lineage>
        <taxon>Bacteria</taxon>
        <taxon>Candidatus Dojkabacteria</taxon>
    </lineage>
</organism>
<dbReference type="EMBL" id="JYNZ01000003">
    <property type="protein sequence ID" value="KXK26463.1"/>
    <property type="molecule type" value="Genomic_DNA"/>
</dbReference>
<dbReference type="STRING" id="1617426.TR69_WS6001000467"/>
<proteinExistence type="predicted"/>
<dbReference type="PANTHER" id="PTHR31157">
    <property type="entry name" value="SCP DOMAIN-CONTAINING PROTEIN"/>
    <property type="match status" value="1"/>
</dbReference>
<reference evidence="4 5" key="1">
    <citation type="submission" date="2015-02" db="EMBL/GenBank/DDBJ databases">
        <title>Improved understanding of the partial-nitritation anammox process through 23 genomes representing the majority of the microbial community.</title>
        <authorList>
            <person name="Speth D.R."/>
            <person name="In T Zandt M."/>
            <person name="Guerrero Cruz S."/>
            <person name="Jetten M.S."/>
            <person name="Dutilh B.E."/>
        </authorList>
    </citation>
    <scope>NUCLEOTIDE SEQUENCE [LARGE SCALE GENOMIC DNA]</scope>
    <source>
        <strain evidence="4">OLB20</strain>
    </source>
</reference>
<protein>
    <submittedName>
        <fullName evidence="4">Cysteine-rich secretory protein family protein</fullName>
    </submittedName>
</protein>
<gene>
    <name evidence="4" type="ORF">TR69_WS6001000467</name>
</gene>
<sequence>MKLPSTLQLTFKNISTYTLLAQRAIDNPFSFKRELLQLVIFPATLIMVLSILSGAVIGSSSRTIESTDVPAGQIEATLHRESGTNSIVISGPLRVEDGLLTFSFSGSELFVAAPSELTLTEDTLQLESGIALIRTAERIRVALPEQQLELATGQVIIVNADDSSFTILAGGQQFGESSELLAGETVSFAIDNPEITAFDRQLFSRESAYKSLAELLSTFDMLPQELSDLKPPPIADVIPGDNATINEIKVKIEGRTEPEATVTINQTSVSVAEDGSFSKVFELKEGTNTFNILARDSAGNTTTVKRTYTRSATQQENNNGTPAGGSETGSTPATPAPAQAQSCSGNFTQTLLCLINNHRQQNGKGTLMLHGAMSQAAQDHSDWMSANATLSHTGEGGSSPWDRCADAGTTCDAENVAQNSNPTAQNIFNQWKNSSGHNENMLGSHTRIGIGISDGYATAVFQ</sequence>
<evidence type="ECO:0000259" key="3">
    <source>
        <dbReference type="Pfam" id="PF00188"/>
    </source>
</evidence>
<dbReference type="Pfam" id="PF09136">
    <property type="entry name" value="Glucodextran_B"/>
    <property type="match status" value="1"/>
</dbReference>
<keyword evidence="2" id="KW-1133">Transmembrane helix</keyword>
<feature type="region of interest" description="Disordered" evidence="1">
    <location>
        <begin position="309"/>
        <end position="342"/>
    </location>
</feature>
<evidence type="ECO:0000313" key="4">
    <source>
        <dbReference type="EMBL" id="KXK26463.1"/>
    </source>
</evidence>
<dbReference type="CDD" id="cd05379">
    <property type="entry name" value="CAP_bacterial"/>
    <property type="match status" value="1"/>
</dbReference>
<accession>A0A136LXT9</accession>
<dbReference type="InterPro" id="IPR013783">
    <property type="entry name" value="Ig-like_fold"/>
</dbReference>
<feature type="compositionally biased region" description="Low complexity" evidence="1">
    <location>
        <begin position="331"/>
        <end position="341"/>
    </location>
</feature>
<dbReference type="SUPFAM" id="SSF55797">
    <property type="entry name" value="PR-1-like"/>
    <property type="match status" value="1"/>
</dbReference>
<keyword evidence="2" id="KW-0812">Transmembrane</keyword>
<name>A0A136LXT9_9BACT</name>
<dbReference type="PANTHER" id="PTHR31157:SF1">
    <property type="entry name" value="SCP DOMAIN-CONTAINING PROTEIN"/>
    <property type="match status" value="1"/>
</dbReference>
<dbReference type="InterPro" id="IPR014044">
    <property type="entry name" value="CAP_dom"/>
</dbReference>
<dbReference type="InterPro" id="IPR035940">
    <property type="entry name" value="CAP_sf"/>
</dbReference>
<evidence type="ECO:0000256" key="1">
    <source>
        <dbReference type="SAM" id="MobiDB-lite"/>
    </source>
</evidence>
<feature type="compositionally biased region" description="Polar residues" evidence="1">
    <location>
        <begin position="309"/>
        <end position="321"/>
    </location>
</feature>
<dbReference type="Gene3D" id="2.60.40.10">
    <property type="entry name" value="Immunoglobulins"/>
    <property type="match status" value="1"/>
</dbReference>
<keyword evidence="2" id="KW-0472">Membrane</keyword>
<dbReference type="AlphaFoldDB" id="A0A136LXT9"/>
<feature type="transmembrane region" description="Helical" evidence="2">
    <location>
        <begin position="35"/>
        <end position="57"/>
    </location>
</feature>
<evidence type="ECO:0000313" key="5">
    <source>
        <dbReference type="Proteomes" id="UP000070457"/>
    </source>
</evidence>
<dbReference type="Proteomes" id="UP000070457">
    <property type="component" value="Unassembled WGS sequence"/>
</dbReference>